<evidence type="ECO:0000313" key="1">
    <source>
        <dbReference type="EMBL" id="KAI9194278.1"/>
    </source>
</evidence>
<reference evidence="1" key="1">
    <citation type="journal article" date="2022" name="Plant J.">
        <title>Strategies of tolerance reflected in two North American maple genomes.</title>
        <authorList>
            <person name="McEvoy S.L."/>
            <person name="Sezen U.U."/>
            <person name="Trouern-Trend A."/>
            <person name="McMahon S.M."/>
            <person name="Schaberg P.G."/>
            <person name="Yang J."/>
            <person name="Wegrzyn J.L."/>
            <person name="Swenson N.G."/>
        </authorList>
    </citation>
    <scope>NUCLEOTIDE SEQUENCE</scope>
    <source>
        <strain evidence="1">91603</strain>
    </source>
</reference>
<comment type="caution">
    <text evidence="1">The sequence shown here is derived from an EMBL/GenBank/DDBJ whole genome shotgun (WGS) entry which is preliminary data.</text>
</comment>
<evidence type="ECO:0000313" key="2">
    <source>
        <dbReference type="Proteomes" id="UP001064489"/>
    </source>
</evidence>
<sequence>MHCDGTDLQIAFYEIILASPYRILKGEEADFFSVPVLDACIIARADDAPHLIYVDLDITISSISTLVSIDLNTIQWPMSTSSTVTSNISRLVNVDLLNSQLTSPHWSTSIPCQPSSISCSTIHVDLHRSCIIWLVLEENCKSRTVTDLL</sequence>
<reference evidence="1" key="2">
    <citation type="submission" date="2023-02" db="EMBL/GenBank/DDBJ databases">
        <authorList>
            <person name="Swenson N.G."/>
            <person name="Wegrzyn J.L."/>
            <person name="Mcevoy S.L."/>
        </authorList>
    </citation>
    <scope>NUCLEOTIDE SEQUENCE</scope>
    <source>
        <strain evidence="1">91603</strain>
        <tissue evidence="1">Leaf</tissue>
    </source>
</reference>
<accession>A0AAD5P131</accession>
<dbReference type="EMBL" id="JAJSOW010000003">
    <property type="protein sequence ID" value="KAI9194278.1"/>
    <property type="molecule type" value="Genomic_DNA"/>
</dbReference>
<proteinExistence type="predicted"/>
<dbReference type="Proteomes" id="UP001064489">
    <property type="component" value="Chromosome 1"/>
</dbReference>
<organism evidence="1 2">
    <name type="scientific">Acer negundo</name>
    <name type="common">Box elder</name>
    <dbReference type="NCBI Taxonomy" id="4023"/>
    <lineage>
        <taxon>Eukaryota</taxon>
        <taxon>Viridiplantae</taxon>
        <taxon>Streptophyta</taxon>
        <taxon>Embryophyta</taxon>
        <taxon>Tracheophyta</taxon>
        <taxon>Spermatophyta</taxon>
        <taxon>Magnoliopsida</taxon>
        <taxon>eudicotyledons</taxon>
        <taxon>Gunneridae</taxon>
        <taxon>Pentapetalae</taxon>
        <taxon>rosids</taxon>
        <taxon>malvids</taxon>
        <taxon>Sapindales</taxon>
        <taxon>Sapindaceae</taxon>
        <taxon>Hippocastanoideae</taxon>
        <taxon>Acereae</taxon>
        <taxon>Acer</taxon>
    </lineage>
</organism>
<name>A0AAD5P131_ACENE</name>
<dbReference type="AlphaFoldDB" id="A0AAD5P131"/>
<keyword evidence="2" id="KW-1185">Reference proteome</keyword>
<gene>
    <name evidence="1" type="ORF">LWI28_004672</name>
</gene>
<protein>
    <submittedName>
        <fullName evidence="1">Uncharacterized protein</fullName>
    </submittedName>
</protein>